<dbReference type="GO" id="GO:0000122">
    <property type="term" value="P:negative regulation of transcription by RNA polymerase II"/>
    <property type="evidence" value="ECO:0007669"/>
    <property type="project" value="TreeGrafter"/>
</dbReference>
<keyword evidence="4" id="KW-0805">Transcription regulation</keyword>
<evidence type="ECO:0000313" key="13">
    <source>
        <dbReference type="Proteomes" id="UP000728032"/>
    </source>
</evidence>
<feature type="domain" description="NR LBD" evidence="11">
    <location>
        <begin position="164"/>
        <end position="389"/>
    </location>
</feature>
<dbReference type="InterPro" id="IPR001628">
    <property type="entry name" value="Znf_hrmn_rcpt"/>
</dbReference>
<dbReference type="PANTHER" id="PTHR24082:SF283">
    <property type="entry name" value="NUCLEAR HORMONE RECEPTOR HR96"/>
    <property type="match status" value="1"/>
</dbReference>
<proteinExistence type="predicted"/>
<dbReference type="Pfam" id="PF00105">
    <property type="entry name" value="zf-C4"/>
    <property type="match status" value="2"/>
</dbReference>
<dbReference type="InterPro" id="IPR013088">
    <property type="entry name" value="Znf_NHR/GATA"/>
</dbReference>
<keyword evidence="8" id="KW-0539">Nucleus</keyword>
<organism evidence="12">
    <name type="scientific">Oppiella nova</name>
    <dbReference type="NCBI Taxonomy" id="334625"/>
    <lineage>
        <taxon>Eukaryota</taxon>
        <taxon>Metazoa</taxon>
        <taxon>Ecdysozoa</taxon>
        <taxon>Arthropoda</taxon>
        <taxon>Chelicerata</taxon>
        <taxon>Arachnida</taxon>
        <taxon>Acari</taxon>
        <taxon>Acariformes</taxon>
        <taxon>Sarcoptiformes</taxon>
        <taxon>Oribatida</taxon>
        <taxon>Brachypylina</taxon>
        <taxon>Oppioidea</taxon>
        <taxon>Oppiidae</taxon>
        <taxon>Oppiella</taxon>
    </lineage>
</organism>
<evidence type="ECO:0000256" key="3">
    <source>
        <dbReference type="ARBA" id="ARBA00022833"/>
    </source>
</evidence>
<evidence type="ECO:0000256" key="5">
    <source>
        <dbReference type="ARBA" id="ARBA00023125"/>
    </source>
</evidence>
<dbReference type="InterPro" id="IPR001723">
    <property type="entry name" value="Nuclear_hrmn_rcpt"/>
</dbReference>
<evidence type="ECO:0000256" key="4">
    <source>
        <dbReference type="ARBA" id="ARBA00023015"/>
    </source>
</evidence>
<dbReference type="PRINTS" id="PR00398">
    <property type="entry name" value="STRDHORMONER"/>
</dbReference>
<accession>A0A7R9MFC8</accession>
<dbReference type="PROSITE" id="PS51030">
    <property type="entry name" value="NUCLEAR_REC_DBD_2"/>
    <property type="match status" value="1"/>
</dbReference>
<evidence type="ECO:0000259" key="10">
    <source>
        <dbReference type="PROSITE" id="PS51030"/>
    </source>
</evidence>
<dbReference type="Gene3D" id="3.30.50.10">
    <property type="entry name" value="Erythroid Transcription Factor GATA-1, subunit A"/>
    <property type="match status" value="2"/>
</dbReference>
<dbReference type="Gene3D" id="1.10.565.10">
    <property type="entry name" value="Retinoid X Receptor"/>
    <property type="match status" value="1"/>
</dbReference>
<evidence type="ECO:0000313" key="12">
    <source>
        <dbReference type="EMBL" id="CAD7659199.1"/>
    </source>
</evidence>
<evidence type="ECO:0000256" key="6">
    <source>
        <dbReference type="ARBA" id="ARBA00023163"/>
    </source>
</evidence>
<name>A0A7R9MFC8_9ACAR</name>
<dbReference type="OrthoDB" id="6525155at2759"/>
<evidence type="ECO:0000256" key="7">
    <source>
        <dbReference type="ARBA" id="ARBA00023170"/>
    </source>
</evidence>
<feature type="region of interest" description="Disordered" evidence="9">
    <location>
        <begin position="424"/>
        <end position="466"/>
    </location>
</feature>
<reference evidence="12" key="1">
    <citation type="submission" date="2020-11" db="EMBL/GenBank/DDBJ databases">
        <authorList>
            <person name="Tran Van P."/>
        </authorList>
    </citation>
    <scope>NUCLEOTIDE SEQUENCE</scope>
</reference>
<keyword evidence="6" id="KW-0804">Transcription</keyword>
<dbReference type="SUPFAM" id="SSF48508">
    <property type="entry name" value="Nuclear receptor ligand-binding domain"/>
    <property type="match status" value="1"/>
</dbReference>
<evidence type="ECO:0000256" key="9">
    <source>
        <dbReference type="SAM" id="MobiDB-lite"/>
    </source>
</evidence>
<keyword evidence="7" id="KW-0675">Receptor</keyword>
<keyword evidence="2" id="KW-0863">Zinc-finger</keyword>
<keyword evidence="13" id="KW-1185">Reference proteome</keyword>
<dbReference type="InterPro" id="IPR035500">
    <property type="entry name" value="NHR-like_dom_sf"/>
</dbReference>
<feature type="non-terminal residue" evidence="12">
    <location>
        <position position="1"/>
    </location>
</feature>
<gene>
    <name evidence="12" type="ORF">ONB1V03_LOCUS15795</name>
</gene>
<dbReference type="InterPro" id="IPR000536">
    <property type="entry name" value="Nucl_hrmn_rcpt_lig-bd"/>
</dbReference>
<protein>
    <recommendedName>
        <fullName evidence="14">Nuclear receptor</fullName>
    </recommendedName>
</protein>
<dbReference type="PANTHER" id="PTHR24082">
    <property type="entry name" value="NUCLEAR HORMONE RECEPTOR"/>
    <property type="match status" value="1"/>
</dbReference>
<keyword evidence="3" id="KW-0862">Zinc</keyword>
<feature type="domain" description="Nuclear receptor" evidence="10">
    <location>
        <begin position="373"/>
        <end position="424"/>
    </location>
</feature>
<dbReference type="InterPro" id="IPR050234">
    <property type="entry name" value="Nuclear_hormone_rcpt_NR1"/>
</dbReference>
<feature type="compositionally biased region" description="Low complexity" evidence="9">
    <location>
        <begin position="447"/>
        <end position="466"/>
    </location>
</feature>
<evidence type="ECO:0000256" key="2">
    <source>
        <dbReference type="ARBA" id="ARBA00022771"/>
    </source>
</evidence>
<evidence type="ECO:0000256" key="8">
    <source>
        <dbReference type="ARBA" id="ARBA00023242"/>
    </source>
</evidence>
<dbReference type="GO" id="GO:0045944">
    <property type="term" value="P:positive regulation of transcription by RNA polymerase II"/>
    <property type="evidence" value="ECO:0007669"/>
    <property type="project" value="TreeGrafter"/>
</dbReference>
<dbReference type="SMART" id="SM00430">
    <property type="entry name" value="HOLI"/>
    <property type="match status" value="1"/>
</dbReference>
<dbReference type="GO" id="GO:0000978">
    <property type="term" value="F:RNA polymerase II cis-regulatory region sequence-specific DNA binding"/>
    <property type="evidence" value="ECO:0007669"/>
    <property type="project" value="TreeGrafter"/>
</dbReference>
<dbReference type="SUPFAM" id="SSF57716">
    <property type="entry name" value="Glucocorticoid receptor-like (DNA-binding domain)"/>
    <property type="match status" value="2"/>
</dbReference>
<dbReference type="Proteomes" id="UP000728032">
    <property type="component" value="Unassembled WGS sequence"/>
</dbReference>
<dbReference type="PROSITE" id="PS51843">
    <property type="entry name" value="NR_LBD"/>
    <property type="match status" value="1"/>
</dbReference>
<dbReference type="AlphaFoldDB" id="A0A7R9MFC8"/>
<dbReference type="GO" id="GO:0030154">
    <property type="term" value="P:cell differentiation"/>
    <property type="evidence" value="ECO:0007669"/>
    <property type="project" value="TreeGrafter"/>
</dbReference>
<evidence type="ECO:0000256" key="1">
    <source>
        <dbReference type="ARBA" id="ARBA00022723"/>
    </source>
</evidence>
<dbReference type="EMBL" id="OC931638">
    <property type="protein sequence ID" value="CAD7659199.1"/>
    <property type="molecule type" value="Genomic_DNA"/>
</dbReference>
<evidence type="ECO:0008006" key="14">
    <source>
        <dbReference type="Google" id="ProtNLM"/>
    </source>
</evidence>
<sequence>MHLILRIDVKNRKYCKRCRLAKCFAAGMKRDNILTDEEKQKRIHKIEENRQKRQKRKEEIEALKASLDSCADTTTTSMEVMKKIEIMSTDYERLKARLLELESYAMIKRWNDISYDVYQKVVELEFTAIPIARPLHERLMHFNELEFNRFKEVLEATKLMAVTPAPITIQCQMNVIHEFNEGFQCARNISRIMAIFVERITKCIVKMSKNLEAFNSICENDQIILIKYASFEICVIRAILCFNFEHQYWNLIMDDERSVVMKLDLLKKDKRNIHENHKNILDKMGKEWESDTNLIDLLTAIILFNPDRPELIHCELIRLQQHIYIHLLQRYLLIKMGSDCEAKTKFLRIMSCLSELHILKEKMTSNWLDDRTKFMFRRNAHNYEKYRCSFRGNCRIDKKSRKLCKKCRLNKCFAVGMKKESIMSSEQKQRRLHKIESNRMKKGLMPSSTTTVESTTSDTQSSTNTSKSVSVLKKFDHLESDYEKIKARLMELEIIVKNSHPINSQNSNINMNTNYNNLNEYQREHQSVYQKALELEFSFIPIGRPLHEQDSGFSDIELSRLRDVLNATNVMQSNQMNTITIECQNELIMDFNNGRQCSLNTTKI</sequence>
<keyword evidence="5" id="KW-0238">DNA-binding</keyword>
<dbReference type="EMBL" id="CAJPVJ010016813">
    <property type="protein sequence ID" value="CAG2176361.1"/>
    <property type="molecule type" value="Genomic_DNA"/>
</dbReference>
<evidence type="ECO:0000259" key="11">
    <source>
        <dbReference type="PROSITE" id="PS51843"/>
    </source>
</evidence>
<dbReference type="GO" id="GO:0004879">
    <property type="term" value="F:nuclear receptor activity"/>
    <property type="evidence" value="ECO:0007669"/>
    <property type="project" value="TreeGrafter"/>
</dbReference>
<dbReference type="GO" id="GO:0008270">
    <property type="term" value="F:zinc ion binding"/>
    <property type="evidence" value="ECO:0007669"/>
    <property type="project" value="UniProtKB-KW"/>
</dbReference>
<keyword evidence="1" id="KW-0479">Metal-binding</keyword>
<dbReference type="SMART" id="SM00399">
    <property type="entry name" value="ZnF_C4"/>
    <property type="match status" value="1"/>
</dbReference>